<evidence type="ECO:0000313" key="6">
    <source>
        <dbReference type="EMBL" id="GCE05216.1"/>
    </source>
</evidence>
<accession>A0A401ZEE6</accession>
<protein>
    <recommendedName>
        <fullName evidence="3">Nuclease SbcCD subunit C</fullName>
    </recommendedName>
</protein>
<dbReference type="SUPFAM" id="SSF52540">
    <property type="entry name" value="P-loop containing nucleoside triphosphate hydrolases"/>
    <property type="match status" value="2"/>
</dbReference>
<name>A0A401ZEE6_9CHLR</name>
<evidence type="ECO:0000256" key="3">
    <source>
        <dbReference type="ARBA" id="ARBA00013368"/>
    </source>
</evidence>
<reference evidence="7" key="1">
    <citation type="submission" date="2018-12" db="EMBL/GenBank/DDBJ databases">
        <title>Tengunoibacter tsumagoiensis gen. nov., sp. nov., Dictyobacter kobayashii sp. nov., D. alpinus sp. nov., and D. joshuensis sp. nov. and description of Dictyobacteraceae fam. nov. within the order Ktedonobacterales isolated from Tengu-no-mugimeshi.</title>
        <authorList>
            <person name="Wang C.M."/>
            <person name="Zheng Y."/>
            <person name="Sakai Y."/>
            <person name="Toyoda A."/>
            <person name="Minakuchi Y."/>
            <person name="Abe K."/>
            <person name="Yokota A."/>
            <person name="Yabe S."/>
        </authorList>
    </citation>
    <scope>NUCLEOTIDE SEQUENCE [LARGE SCALE GENOMIC DNA]</scope>
    <source>
        <strain evidence="7">S-27</strain>
    </source>
</reference>
<proteinExistence type="inferred from homology"/>
<dbReference type="InterPro" id="IPR027417">
    <property type="entry name" value="P-loop_NTPase"/>
</dbReference>
<evidence type="ECO:0000256" key="4">
    <source>
        <dbReference type="SAM" id="Coils"/>
    </source>
</evidence>
<evidence type="ECO:0000256" key="1">
    <source>
        <dbReference type="ARBA" id="ARBA00006930"/>
    </source>
</evidence>
<keyword evidence="7" id="KW-1185">Reference proteome</keyword>
<feature type="coiled-coil region" evidence="4">
    <location>
        <begin position="460"/>
        <end position="493"/>
    </location>
</feature>
<comment type="caution">
    <text evidence="6">The sequence shown here is derived from an EMBL/GenBank/DDBJ whole genome shotgun (WGS) entry which is preliminary data.</text>
</comment>
<keyword evidence="4" id="KW-0175">Coiled coil</keyword>
<dbReference type="RefSeq" id="WP_126596286.1">
    <property type="nucleotide sequence ID" value="NZ_BIFQ01000001.1"/>
</dbReference>
<dbReference type="Gene3D" id="3.40.50.300">
    <property type="entry name" value="P-loop containing nucleotide triphosphate hydrolases"/>
    <property type="match status" value="2"/>
</dbReference>
<comment type="subunit">
    <text evidence="2">Heterodimer of SbcC and SbcD.</text>
</comment>
<dbReference type="AlphaFoldDB" id="A0A401ZEE6"/>
<feature type="coiled-coil region" evidence="4">
    <location>
        <begin position="778"/>
        <end position="869"/>
    </location>
</feature>
<evidence type="ECO:0000313" key="7">
    <source>
        <dbReference type="Proteomes" id="UP000287224"/>
    </source>
</evidence>
<evidence type="ECO:0000259" key="5">
    <source>
        <dbReference type="Pfam" id="PF02463"/>
    </source>
</evidence>
<comment type="similarity">
    <text evidence="1">Belongs to the SMC family. SbcC subfamily.</text>
</comment>
<feature type="coiled-coil region" evidence="4">
    <location>
        <begin position="350"/>
        <end position="380"/>
    </location>
</feature>
<feature type="coiled-coil region" evidence="4">
    <location>
        <begin position="706"/>
        <end position="740"/>
    </location>
</feature>
<dbReference type="OrthoDB" id="9795626at2"/>
<dbReference type="EMBL" id="BIFQ01000001">
    <property type="protein sequence ID" value="GCE05216.1"/>
    <property type="molecule type" value="Genomic_DNA"/>
</dbReference>
<dbReference type="PANTHER" id="PTHR32114:SF2">
    <property type="entry name" value="ABC TRANSPORTER ABCH.3"/>
    <property type="match status" value="1"/>
</dbReference>
<dbReference type="InterPro" id="IPR003395">
    <property type="entry name" value="RecF/RecN/SMC_N"/>
</dbReference>
<dbReference type="Proteomes" id="UP000287224">
    <property type="component" value="Unassembled WGS sequence"/>
</dbReference>
<feature type="coiled-coil region" evidence="4">
    <location>
        <begin position="576"/>
        <end position="675"/>
    </location>
</feature>
<gene>
    <name evidence="6" type="ORF">KDAU_25450</name>
</gene>
<feature type="domain" description="RecF/RecN/SMC N-terminal" evidence="5">
    <location>
        <begin position="3"/>
        <end position="47"/>
    </location>
</feature>
<dbReference type="PANTHER" id="PTHR32114">
    <property type="entry name" value="ABC TRANSPORTER ABCH.3"/>
    <property type="match status" value="1"/>
</dbReference>
<organism evidence="6 7">
    <name type="scientific">Dictyobacter aurantiacus</name>
    <dbReference type="NCBI Taxonomy" id="1936993"/>
    <lineage>
        <taxon>Bacteria</taxon>
        <taxon>Bacillati</taxon>
        <taxon>Chloroflexota</taxon>
        <taxon>Ktedonobacteria</taxon>
        <taxon>Ktedonobacterales</taxon>
        <taxon>Dictyobacteraceae</taxon>
        <taxon>Dictyobacter</taxon>
    </lineage>
</organism>
<evidence type="ECO:0000256" key="2">
    <source>
        <dbReference type="ARBA" id="ARBA00011322"/>
    </source>
</evidence>
<dbReference type="Pfam" id="PF02463">
    <property type="entry name" value="SMC_N"/>
    <property type="match status" value="2"/>
</dbReference>
<sequence>MLITRIELENIKSYRQVSVDFRRGTTAISGSNGSGKTTLVEAIGFALFGYLSYNHDQFVREGEKSGRVLVHLIGSDERPYTVERRCGTGARWLVYDEEADMRLEQRADVLDKLHELFGIDRERSLEALFRDALGVPQGTFTSIFLETAAKRKQTFDALLQIEDYQTAAKYLLGTQNYYKDQRQEQQATIDRLQYETRELDAWREDLRSKRLTEQGHADKNLQLSEQLSHNEKRKTILEQQAEQVRNLEVQFNQAETKHNFAHSILQDRQQQLQIAREAQRIVQENQAAFNLHQESNAKLRQLRQDANDRDALRQQQARAQNLQIQVSERISHQQEYLQEVERARRRIADLAPLVEQQVELERQRDEARQQSQRYKDVCAEGVRRKERLQALRQEQELCQRKIATIEPLLPVANLIEIRTEKHTQLRLQVTTRTQKQQQLKEKTALLRERKLEREPLIEPLRKAETSVRLIEEHRQEAEEMPEIEQQLKVLDDQRIRIEGNIEGYARSKAESAGGQCPLLNESCLNIRRLGIVSLESYFENLLVEEREKIEQIAVQQRTLNRRKSQIQRYADALPRFAEYVERRDERAANMRRLEREIDRLTDEITVLKQELLSIDQVDQQLLQAEKELKESRLADTQVRGLDGLKQQLAQLQKQGEQLEEEIAALRQEATQFQGSAARLTQLETELAALNDPRSESRARQETIARETIYQQQLGEEQQRLQEVQQQLQVLEDRLAHYITLDQDIALQEVTIQQNQAGYHLYLQHQNEASTLPERERAYQQQQTLAAEAEQHLQQVQRAFNEAKAAFQQQELDQLRVEIENIRGEQIQLVEQIKNLQGEILQLEQKIAQAEALLVELEAAQAEYQTLDDLHKMMGQFRDLIKDAAPHVLRAMLADISAEANRIFGEVMGDRRATLAWRNDYEIILRQQGVDRSFAQLSGGEQMSAALAVRLALLKKLSTLNVAFFDEPTQNMDELRRMNLAEQIRRVRGFDQLIVISHDDTFEQGLDSLVRLSKENGETHILDDEDGALPQADFEQAWQHTSGTQSQLQATN</sequence>
<feature type="domain" description="RecF/RecN/SMC N-terminal" evidence="5">
    <location>
        <begin position="277"/>
        <end position="1017"/>
    </location>
</feature>